<feature type="region of interest" description="Disordered" evidence="2">
    <location>
        <begin position="32"/>
        <end position="85"/>
    </location>
</feature>
<name>A0A0L6V291_9BASI</name>
<feature type="coiled-coil region" evidence="1">
    <location>
        <begin position="129"/>
        <end position="191"/>
    </location>
</feature>
<sequence>MPTVATQLTPAQQIIQDTQHSPERILRVVNGSSASVSTRASHQSTTSHHHHSNLSSSCNTTQPLSINNRRRSYQTTTTTSTSTANNCTKCMDLEHKLTIEVERSRALERALEEQTHKLEQFRNWSTAKVTTLDHALQAQERLLQQVERRMAEKHDKPDIKSDYLIALQKDFVELNARLAALEGKQDNEEEEEEDDEVPVNNDATEAQENHSQPRSPSPQHAILGRTTPLAYVSRLLEERSLIQDGRDKVRAYSTPPLAVATRRAAAQPASAEPGRSLSPWKPSSPANLASKLVPPTTPGSPNSNSRSAPATPTSRSPRPRYTTALGNKAPSPLGFSSAARTPESSNLNHPGSAGSSPSKDTQFSRYRQSVNPTQQHHYARPTLASSRYAAATAATITATTTTTHVVSPTGRRFSTGYNKNRPNRPPLVPVTPLAFSSSSNFPPLGRKKAAVGDLIKIQASLALVSNPSANASVICLLNIHIIQTATASTHTTTTTTKTTTTNGEETKGEPGRMFAPGDETVDGGKRSGDQEHDDDPEGAGDESRDGAEHGDLLSILSVGHQPEDRLSGLCGRLLLPKSRASRPLFPARPCLQIVQVSSR</sequence>
<feature type="compositionally biased region" description="Low complexity" evidence="2">
    <location>
        <begin position="37"/>
        <end position="46"/>
    </location>
</feature>
<feature type="compositionally biased region" description="Low complexity" evidence="2">
    <location>
        <begin position="488"/>
        <end position="501"/>
    </location>
</feature>
<accession>A0A0L6V291</accession>
<evidence type="ECO:0000313" key="4">
    <source>
        <dbReference type="Proteomes" id="UP000037035"/>
    </source>
</evidence>
<feature type="compositionally biased region" description="Basic and acidic residues" evidence="2">
    <location>
        <begin position="541"/>
        <end position="551"/>
    </location>
</feature>
<proteinExistence type="predicted"/>
<feature type="region of interest" description="Disordered" evidence="2">
    <location>
        <begin position="204"/>
        <end position="224"/>
    </location>
</feature>
<feature type="region of interest" description="Disordered" evidence="2">
    <location>
        <begin position="488"/>
        <end position="553"/>
    </location>
</feature>
<feature type="compositionally biased region" description="Low complexity" evidence="2">
    <location>
        <begin position="299"/>
        <end position="324"/>
    </location>
</feature>
<dbReference type="OrthoDB" id="2507703at2759"/>
<comment type="caution">
    <text evidence="3">The sequence shown here is derived from an EMBL/GenBank/DDBJ whole genome shotgun (WGS) entry which is preliminary data.</text>
</comment>
<feature type="region of interest" description="Disordered" evidence="2">
    <location>
        <begin position="402"/>
        <end position="425"/>
    </location>
</feature>
<keyword evidence="4" id="KW-1185">Reference proteome</keyword>
<feature type="region of interest" description="Disordered" evidence="2">
    <location>
        <begin position="260"/>
        <end position="382"/>
    </location>
</feature>
<dbReference type="EMBL" id="LAVV01007755">
    <property type="protein sequence ID" value="KNZ54871.1"/>
    <property type="molecule type" value="Genomic_DNA"/>
</dbReference>
<protein>
    <submittedName>
        <fullName evidence="3">Uncharacterized protein</fullName>
    </submittedName>
</protein>
<keyword evidence="1" id="KW-0175">Coiled coil</keyword>
<evidence type="ECO:0000313" key="3">
    <source>
        <dbReference type="EMBL" id="KNZ54871.1"/>
    </source>
</evidence>
<evidence type="ECO:0000256" key="2">
    <source>
        <dbReference type="SAM" id="MobiDB-lite"/>
    </source>
</evidence>
<evidence type="ECO:0000256" key="1">
    <source>
        <dbReference type="SAM" id="Coils"/>
    </source>
</evidence>
<dbReference type="AlphaFoldDB" id="A0A0L6V291"/>
<feature type="compositionally biased region" description="Polar residues" evidence="2">
    <location>
        <begin position="204"/>
        <end position="218"/>
    </location>
</feature>
<feature type="compositionally biased region" description="Acidic residues" evidence="2">
    <location>
        <begin position="531"/>
        <end position="540"/>
    </location>
</feature>
<reference evidence="3 4" key="1">
    <citation type="submission" date="2015-08" db="EMBL/GenBank/DDBJ databases">
        <title>Next Generation Sequencing and Analysis of the Genome of Puccinia sorghi L Schw, the Causal Agent of Maize Common Rust.</title>
        <authorList>
            <person name="Rochi L."/>
            <person name="Burguener G."/>
            <person name="Darino M."/>
            <person name="Turjanski A."/>
            <person name="Kreff E."/>
            <person name="Dieguez M.J."/>
            <person name="Sacco F."/>
        </authorList>
    </citation>
    <scope>NUCLEOTIDE SEQUENCE [LARGE SCALE GENOMIC DNA]</scope>
    <source>
        <strain evidence="3 4">RO10H11247</strain>
    </source>
</reference>
<organism evidence="3 4">
    <name type="scientific">Puccinia sorghi</name>
    <dbReference type="NCBI Taxonomy" id="27349"/>
    <lineage>
        <taxon>Eukaryota</taxon>
        <taxon>Fungi</taxon>
        <taxon>Dikarya</taxon>
        <taxon>Basidiomycota</taxon>
        <taxon>Pucciniomycotina</taxon>
        <taxon>Pucciniomycetes</taxon>
        <taxon>Pucciniales</taxon>
        <taxon>Pucciniaceae</taxon>
        <taxon>Puccinia</taxon>
    </lineage>
</organism>
<feature type="compositionally biased region" description="Polar residues" evidence="2">
    <location>
        <begin position="338"/>
        <end position="376"/>
    </location>
</feature>
<feature type="compositionally biased region" description="Low complexity" evidence="2">
    <location>
        <begin position="260"/>
        <end position="275"/>
    </location>
</feature>
<gene>
    <name evidence="3" type="ORF">VP01_2828g5</name>
</gene>
<dbReference type="VEuPathDB" id="FungiDB:VP01_2828g5"/>
<dbReference type="Proteomes" id="UP000037035">
    <property type="component" value="Unassembled WGS sequence"/>
</dbReference>